<feature type="transmembrane region" description="Helical" evidence="2">
    <location>
        <begin position="238"/>
        <end position="258"/>
    </location>
</feature>
<keyword evidence="2" id="KW-0812">Transmembrane</keyword>
<dbReference type="OrthoDB" id="10329001at2759"/>
<name>A0A8B6G778_MYTGA</name>
<feature type="transmembrane region" description="Helical" evidence="2">
    <location>
        <begin position="195"/>
        <end position="217"/>
    </location>
</feature>
<protein>
    <submittedName>
        <fullName evidence="3">Uncharacterized protein</fullName>
    </submittedName>
</protein>
<gene>
    <name evidence="3" type="ORF">MGAL_10B090738</name>
</gene>
<keyword evidence="4" id="KW-1185">Reference proteome</keyword>
<evidence type="ECO:0000313" key="4">
    <source>
        <dbReference type="Proteomes" id="UP000596742"/>
    </source>
</evidence>
<organism evidence="3 4">
    <name type="scientific">Mytilus galloprovincialis</name>
    <name type="common">Mediterranean mussel</name>
    <dbReference type="NCBI Taxonomy" id="29158"/>
    <lineage>
        <taxon>Eukaryota</taxon>
        <taxon>Metazoa</taxon>
        <taxon>Spiralia</taxon>
        <taxon>Lophotrochozoa</taxon>
        <taxon>Mollusca</taxon>
        <taxon>Bivalvia</taxon>
        <taxon>Autobranchia</taxon>
        <taxon>Pteriomorphia</taxon>
        <taxon>Mytilida</taxon>
        <taxon>Mytiloidea</taxon>
        <taxon>Mytilidae</taxon>
        <taxon>Mytilinae</taxon>
        <taxon>Mytilus</taxon>
    </lineage>
</organism>
<keyword evidence="2" id="KW-1133">Transmembrane helix</keyword>
<evidence type="ECO:0000256" key="1">
    <source>
        <dbReference type="SAM" id="MobiDB-lite"/>
    </source>
</evidence>
<reference evidence="3" key="1">
    <citation type="submission" date="2018-11" db="EMBL/GenBank/DDBJ databases">
        <authorList>
            <person name="Alioto T."/>
            <person name="Alioto T."/>
        </authorList>
    </citation>
    <scope>NUCLEOTIDE SEQUENCE</scope>
</reference>
<keyword evidence="2" id="KW-0472">Membrane</keyword>
<dbReference type="EMBL" id="UYJE01007978">
    <property type="protein sequence ID" value="VDI59759.1"/>
    <property type="molecule type" value="Genomic_DNA"/>
</dbReference>
<comment type="caution">
    <text evidence="3">The sequence shown here is derived from an EMBL/GenBank/DDBJ whole genome shotgun (WGS) entry which is preliminary data.</text>
</comment>
<evidence type="ECO:0000313" key="3">
    <source>
        <dbReference type="EMBL" id="VDI59759.1"/>
    </source>
</evidence>
<dbReference type="Proteomes" id="UP000596742">
    <property type="component" value="Unassembled WGS sequence"/>
</dbReference>
<feature type="transmembrane region" description="Helical" evidence="2">
    <location>
        <begin position="163"/>
        <end position="189"/>
    </location>
</feature>
<dbReference type="AlphaFoldDB" id="A0A8B6G778"/>
<feature type="transmembrane region" description="Helical" evidence="2">
    <location>
        <begin position="278"/>
        <end position="299"/>
    </location>
</feature>
<accession>A0A8B6G778</accession>
<evidence type="ECO:0000256" key="2">
    <source>
        <dbReference type="SAM" id="Phobius"/>
    </source>
</evidence>
<feature type="region of interest" description="Disordered" evidence="1">
    <location>
        <begin position="347"/>
        <end position="380"/>
    </location>
</feature>
<sequence>MCEDRTWMGGHNLKSLDHLLHNGIPHVSLGNSTKYTEKVVSCQDIQLVISNFSEKDLNQQIVFTVGFHQCRFNVSFGSTNFEYHPKDGEIKTKINLSSTSLSLSIKMVKVYPVPNCSIILGDEHLENLAKMHINRTGNMYTVHVHTFVEYSSKKKECPIMAKVICQIGETVIMVISSNFTNCASIYILHVFPWDIFAIQVSCILVMIFCILLVMWSLRRNWTKIVKTCKDLSKRKPEQWRRPVLAVLSVSVSVTLSVQTEVMSIKQVLQLDMGEKQDIVTPVSLCLSTMVLTPISLCFMSNPETVSIRKGFRKAVDNFMKRVLKWKSCLIRCIPKYEHNIVGTRHSGCRTEGNNRRITDGVSSQSNAENNSLLTSNVESV</sequence>
<proteinExistence type="predicted"/>
<feature type="compositionally biased region" description="Polar residues" evidence="1">
    <location>
        <begin position="360"/>
        <end position="380"/>
    </location>
</feature>